<name>A0AAD5LE09_9CRUS</name>
<sequence length="69" mass="7663">MCNLLSNNVCTAFSLFYAHFVGFAIYSLHVYRADLAVDVRIVPCVVPNKVWFIICQILFPVLAPCPSAA</sequence>
<evidence type="ECO:0000313" key="3">
    <source>
        <dbReference type="Proteomes" id="UP000820818"/>
    </source>
</evidence>
<gene>
    <name evidence="2" type="ORF">GHT06_018520</name>
</gene>
<keyword evidence="1" id="KW-0812">Transmembrane</keyword>
<evidence type="ECO:0000313" key="2">
    <source>
        <dbReference type="EMBL" id="KAI9555963.1"/>
    </source>
</evidence>
<proteinExistence type="predicted"/>
<dbReference type="Proteomes" id="UP000820818">
    <property type="component" value="Linkage Group LG7"/>
</dbReference>
<dbReference type="EMBL" id="WJBH02000007">
    <property type="protein sequence ID" value="KAI9555963.1"/>
    <property type="molecule type" value="Genomic_DNA"/>
</dbReference>
<protein>
    <submittedName>
        <fullName evidence="2">Uncharacterized protein</fullName>
    </submittedName>
</protein>
<keyword evidence="3" id="KW-1185">Reference proteome</keyword>
<evidence type="ECO:0000256" key="1">
    <source>
        <dbReference type="SAM" id="Phobius"/>
    </source>
</evidence>
<feature type="transmembrane region" description="Helical" evidence="1">
    <location>
        <begin position="12"/>
        <end position="31"/>
    </location>
</feature>
<organism evidence="2 3">
    <name type="scientific">Daphnia sinensis</name>
    <dbReference type="NCBI Taxonomy" id="1820382"/>
    <lineage>
        <taxon>Eukaryota</taxon>
        <taxon>Metazoa</taxon>
        <taxon>Ecdysozoa</taxon>
        <taxon>Arthropoda</taxon>
        <taxon>Crustacea</taxon>
        <taxon>Branchiopoda</taxon>
        <taxon>Diplostraca</taxon>
        <taxon>Cladocera</taxon>
        <taxon>Anomopoda</taxon>
        <taxon>Daphniidae</taxon>
        <taxon>Daphnia</taxon>
        <taxon>Daphnia similis group</taxon>
    </lineage>
</organism>
<keyword evidence="1" id="KW-0472">Membrane</keyword>
<reference evidence="2 3" key="1">
    <citation type="submission" date="2022-05" db="EMBL/GenBank/DDBJ databases">
        <title>A multi-omics perspective on studying reproductive biology in Daphnia sinensis.</title>
        <authorList>
            <person name="Jia J."/>
        </authorList>
    </citation>
    <scope>NUCLEOTIDE SEQUENCE [LARGE SCALE GENOMIC DNA]</scope>
    <source>
        <strain evidence="2 3">WSL</strain>
    </source>
</reference>
<dbReference type="AlphaFoldDB" id="A0AAD5LE09"/>
<accession>A0AAD5LE09</accession>
<keyword evidence="1" id="KW-1133">Transmembrane helix</keyword>
<comment type="caution">
    <text evidence="2">The sequence shown here is derived from an EMBL/GenBank/DDBJ whole genome shotgun (WGS) entry which is preliminary data.</text>
</comment>